<dbReference type="EMBL" id="HACG01043363">
    <property type="protein sequence ID" value="CEK90228.1"/>
    <property type="molecule type" value="Transcribed_RNA"/>
</dbReference>
<keyword evidence="1" id="KW-0812">Transmembrane</keyword>
<proteinExistence type="predicted"/>
<reference evidence="2" key="1">
    <citation type="submission" date="2014-12" db="EMBL/GenBank/DDBJ databases">
        <title>Insight into the proteome of Arion vulgaris.</title>
        <authorList>
            <person name="Aradska J."/>
            <person name="Bulat T."/>
            <person name="Smidak R."/>
            <person name="Sarate P."/>
            <person name="Gangsoo J."/>
            <person name="Sialana F."/>
            <person name="Bilban M."/>
            <person name="Lubec G."/>
        </authorList>
    </citation>
    <scope>NUCLEOTIDE SEQUENCE</scope>
    <source>
        <tissue evidence="2">Skin</tissue>
    </source>
</reference>
<organism evidence="2">
    <name type="scientific">Arion vulgaris</name>
    <dbReference type="NCBI Taxonomy" id="1028688"/>
    <lineage>
        <taxon>Eukaryota</taxon>
        <taxon>Metazoa</taxon>
        <taxon>Spiralia</taxon>
        <taxon>Lophotrochozoa</taxon>
        <taxon>Mollusca</taxon>
        <taxon>Gastropoda</taxon>
        <taxon>Heterobranchia</taxon>
        <taxon>Euthyneura</taxon>
        <taxon>Panpulmonata</taxon>
        <taxon>Eupulmonata</taxon>
        <taxon>Stylommatophora</taxon>
        <taxon>Helicina</taxon>
        <taxon>Arionoidea</taxon>
        <taxon>Arionidae</taxon>
        <taxon>Arion</taxon>
    </lineage>
</organism>
<sequence>MQVFTATSKQPDLHQLLERLGWIRGIFFILLVIYCVDEDIKINVESVQQFGKFGVTRCTS</sequence>
<protein>
    <submittedName>
        <fullName evidence="2">Uncharacterized protein</fullName>
    </submittedName>
</protein>
<keyword evidence="1" id="KW-1133">Transmembrane helix</keyword>
<keyword evidence="1" id="KW-0472">Membrane</keyword>
<evidence type="ECO:0000256" key="1">
    <source>
        <dbReference type="SAM" id="Phobius"/>
    </source>
</evidence>
<evidence type="ECO:0000313" key="2">
    <source>
        <dbReference type="EMBL" id="CEK90228.1"/>
    </source>
</evidence>
<dbReference type="AlphaFoldDB" id="A0A0B7BB02"/>
<name>A0A0B7BB02_9EUPU</name>
<feature type="transmembrane region" description="Helical" evidence="1">
    <location>
        <begin position="20"/>
        <end position="36"/>
    </location>
</feature>
<accession>A0A0B7BB02</accession>
<gene>
    <name evidence="2" type="primary">ORF175614</name>
</gene>